<reference evidence="1 2" key="1">
    <citation type="journal article" date="2018" name="Evol. Lett.">
        <title>Horizontal gene cluster transfer increased hallucinogenic mushroom diversity.</title>
        <authorList>
            <person name="Reynolds H.T."/>
            <person name="Vijayakumar V."/>
            <person name="Gluck-Thaler E."/>
            <person name="Korotkin H.B."/>
            <person name="Matheny P.B."/>
            <person name="Slot J.C."/>
        </authorList>
    </citation>
    <scope>NUCLEOTIDE SEQUENCE [LARGE SCALE GENOMIC DNA]</scope>
    <source>
        <strain evidence="1 2">2631</strain>
    </source>
</reference>
<protein>
    <submittedName>
        <fullName evidence="1">Uncharacterized protein</fullName>
    </submittedName>
</protein>
<evidence type="ECO:0000313" key="1">
    <source>
        <dbReference type="EMBL" id="PPQ90110.1"/>
    </source>
</evidence>
<dbReference type="Proteomes" id="UP000283269">
    <property type="component" value="Unassembled WGS sequence"/>
</dbReference>
<comment type="caution">
    <text evidence="1">The sequence shown here is derived from an EMBL/GenBank/DDBJ whole genome shotgun (WGS) entry which is preliminary data.</text>
</comment>
<keyword evidence="2" id="KW-1185">Reference proteome</keyword>
<sequence>MQHEIAVLRAMIVVRFSILRGEDALLREEAGVSRCGIARTYGKALHAVDLYGYLPRFNLVRPHFCYPYLAPPKTTGRAGDGRWIWITFWVKLGIVGEAGGTAFEPIAPQMVRAA</sequence>
<gene>
    <name evidence="1" type="ORF">CVT25_012273</name>
</gene>
<evidence type="ECO:0000313" key="2">
    <source>
        <dbReference type="Proteomes" id="UP000283269"/>
    </source>
</evidence>
<dbReference type="EMBL" id="NHYD01001701">
    <property type="protein sequence ID" value="PPQ90110.1"/>
    <property type="molecule type" value="Genomic_DNA"/>
</dbReference>
<dbReference type="AlphaFoldDB" id="A0A409XH95"/>
<name>A0A409XH95_PSICY</name>
<proteinExistence type="predicted"/>
<dbReference type="InParanoid" id="A0A409XH95"/>
<accession>A0A409XH95</accession>
<organism evidence="1 2">
    <name type="scientific">Psilocybe cyanescens</name>
    <dbReference type="NCBI Taxonomy" id="93625"/>
    <lineage>
        <taxon>Eukaryota</taxon>
        <taxon>Fungi</taxon>
        <taxon>Dikarya</taxon>
        <taxon>Basidiomycota</taxon>
        <taxon>Agaricomycotina</taxon>
        <taxon>Agaricomycetes</taxon>
        <taxon>Agaricomycetidae</taxon>
        <taxon>Agaricales</taxon>
        <taxon>Agaricineae</taxon>
        <taxon>Strophariaceae</taxon>
        <taxon>Psilocybe</taxon>
    </lineage>
</organism>